<evidence type="ECO:0000313" key="8">
    <source>
        <dbReference type="EMBL" id="MFD2866704.1"/>
    </source>
</evidence>
<evidence type="ECO:0000256" key="5">
    <source>
        <dbReference type="ARBA" id="ARBA00023014"/>
    </source>
</evidence>
<evidence type="ECO:0000313" key="9">
    <source>
        <dbReference type="Proteomes" id="UP001597601"/>
    </source>
</evidence>
<evidence type="ECO:0000256" key="6">
    <source>
        <dbReference type="ARBA" id="ARBA00034078"/>
    </source>
</evidence>
<dbReference type="RefSeq" id="WP_377130347.1">
    <property type="nucleotide sequence ID" value="NZ_JBHUON010000033.1"/>
</dbReference>
<dbReference type="SUPFAM" id="SSF54292">
    <property type="entry name" value="2Fe-2S ferredoxin-like"/>
    <property type="match status" value="1"/>
</dbReference>
<evidence type="ECO:0000256" key="1">
    <source>
        <dbReference type="ARBA" id="ARBA00010914"/>
    </source>
</evidence>
<dbReference type="PANTHER" id="PTHR23426">
    <property type="entry name" value="FERREDOXIN/ADRENODOXIN"/>
    <property type="match status" value="1"/>
</dbReference>
<protein>
    <submittedName>
        <fullName evidence="8">2Fe-2S iron-sulfur cluster-binding protein</fullName>
    </submittedName>
</protein>
<dbReference type="Gene3D" id="3.10.20.30">
    <property type="match status" value="1"/>
</dbReference>
<proteinExistence type="inferred from homology"/>
<keyword evidence="4" id="KW-0408">Iron</keyword>
<dbReference type="InterPro" id="IPR012675">
    <property type="entry name" value="Beta-grasp_dom_sf"/>
</dbReference>
<keyword evidence="9" id="KW-1185">Reference proteome</keyword>
<evidence type="ECO:0000256" key="4">
    <source>
        <dbReference type="ARBA" id="ARBA00023004"/>
    </source>
</evidence>
<keyword evidence="2" id="KW-0001">2Fe-2S</keyword>
<dbReference type="Pfam" id="PF00111">
    <property type="entry name" value="Fer2"/>
    <property type="match status" value="1"/>
</dbReference>
<evidence type="ECO:0000259" key="7">
    <source>
        <dbReference type="PROSITE" id="PS51085"/>
    </source>
</evidence>
<dbReference type="PROSITE" id="PS51085">
    <property type="entry name" value="2FE2S_FER_2"/>
    <property type="match status" value="1"/>
</dbReference>
<dbReference type="InterPro" id="IPR001041">
    <property type="entry name" value="2Fe-2S_ferredoxin-type"/>
</dbReference>
<name>A0ABW5XUR1_9SPHI</name>
<sequence length="112" mass="12021">MVLIPFNMITINIQEADGRISSVNIPKDISLSLMEVLKAGGYDIQASCGGMALCGTCHVGVTEGFDHLIPAGEQELETLDGLPNSEENSRLSCQLRLSQILPGMTFILKGDQ</sequence>
<gene>
    <name evidence="8" type="ORF">ACFSYC_18560</name>
</gene>
<keyword evidence="3" id="KW-0479">Metal-binding</keyword>
<organism evidence="8 9">
    <name type="scientific">Mucilaginibacter antarcticus</name>
    <dbReference type="NCBI Taxonomy" id="1855725"/>
    <lineage>
        <taxon>Bacteria</taxon>
        <taxon>Pseudomonadati</taxon>
        <taxon>Bacteroidota</taxon>
        <taxon>Sphingobacteriia</taxon>
        <taxon>Sphingobacteriales</taxon>
        <taxon>Sphingobacteriaceae</taxon>
        <taxon>Mucilaginibacter</taxon>
    </lineage>
</organism>
<dbReference type="PANTHER" id="PTHR23426:SF65">
    <property type="entry name" value="FERREDOXIN-2, MITOCHONDRIAL"/>
    <property type="match status" value="1"/>
</dbReference>
<feature type="domain" description="2Fe-2S ferredoxin-type" evidence="7">
    <location>
        <begin position="7"/>
        <end position="112"/>
    </location>
</feature>
<evidence type="ECO:0000256" key="2">
    <source>
        <dbReference type="ARBA" id="ARBA00022714"/>
    </source>
</evidence>
<dbReference type="CDD" id="cd00207">
    <property type="entry name" value="fer2"/>
    <property type="match status" value="1"/>
</dbReference>
<keyword evidence="5" id="KW-0411">Iron-sulfur</keyword>
<accession>A0ABW5XUR1</accession>
<dbReference type="InterPro" id="IPR001055">
    <property type="entry name" value="Adrenodoxin-like"/>
</dbReference>
<reference evidence="9" key="1">
    <citation type="journal article" date="2019" name="Int. J. Syst. Evol. Microbiol.">
        <title>The Global Catalogue of Microorganisms (GCM) 10K type strain sequencing project: providing services to taxonomists for standard genome sequencing and annotation.</title>
        <authorList>
            <consortium name="The Broad Institute Genomics Platform"/>
            <consortium name="The Broad Institute Genome Sequencing Center for Infectious Disease"/>
            <person name="Wu L."/>
            <person name="Ma J."/>
        </authorList>
    </citation>
    <scope>NUCLEOTIDE SEQUENCE [LARGE SCALE GENOMIC DNA]</scope>
    <source>
        <strain evidence="9">KCTC 52232</strain>
    </source>
</reference>
<dbReference type="EMBL" id="JBHUON010000033">
    <property type="protein sequence ID" value="MFD2866704.1"/>
    <property type="molecule type" value="Genomic_DNA"/>
</dbReference>
<dbReference type="Proteomes" id="UP001597601">
    <property type="component" value="Unassembled WGS sequence"/>
</dbReference>
<dbReference type="PRINTS" id="PR00355">
    <property type="entry name" value="ADRENODOXIN"/>
</dbReference>
<comment type="similarity">
    <text evidence="1">Belongs to the adrenodoxin/putidaredoxin family.</text>
</comment>
<evidence type="ECO:0000256" key="3">
    <source>
        <dbReference type="ARBA" id="ARBA00022723"/>
    </source>
</evidence>
<comment type="cofactor">
    <cofactor evidence="6">
        <name>[2Fe-2S] cluster</name>
        <dbReference type="ChEBI" id="CHEBI:190135"/>
    </cofactor>
</comment>
<comment type="caution">
    <text evidence="8">The sequence shown here is derived from an EMBL/GenBank/DDBJ whole genome shotgun (WGS) entry which is preliminary data.</text>
</comment>
<dbReference type="InterPro" id="IPR036010">
    <property type="entry name" value="2Fe-2S_ferredoxin-like_sf"/>
</dbReference>